<evidence type="ECO:0000313" key="1">
    <source>
        <dbReference type="EMBL" id="VAW28176.1"/>
    </source>
</evidence>
<dbReference type="EMBL" id="UOES01000360">
    <property type="protein sequence ID" value="VAW28176.1"/>
    <property type="molecule type" value="Genomic_DNA"/>
</dbReference>
<dbReference type="AlphaFoldDB" id="A0A3B0V879"/>
<protein>
    <submittedName>
        <fullName evidence="1">Uncharacterized protein</fullName>
    </submittedName>
</protein>
<reference evidence="1" key="1">
    <citation type="submission" date="2018-06" db="EMBL/GenBank/DDBJ databases">
        <authorList>
            <person name="Zhirakovskaya E."/>
        </authorList>
    </citation>
    <scope>NUCLEOTIDE SEQUENCE</scope>
</reference>
<dbReference type="PROSITE" id="PS51257">
    <property type="entry name" value="PROKAR_LIPOPROTEIN"/>
    <property type="match status" value="1"/>
</dbReference>
<gene>
    <name evidence="1" type="ORF">MNBD_BACTEROID06-1490</name>
</gene>
<proteinExistence type="predicted"/>
<name>A0A3B0V879_9ZZZZ</name>
<organism evidence="1">
    <name type="scientific">hydrothermal vent metagenome</name>
    <dbReference type="NCBI Taxonomy" id="652676"/>
    <lineage>
        <taxon>unclassified sequences</taxon>
        <taxon>metagenomes</taxon>
        <taxon>ecological metagenomes</taxon>
    </lineage>
</organism>
<accession>A0A3B0V879</accession>
<sequence length="424" mass="47257">MKDQRIKHLFSSSILSGSCLRRNNGFKVVLLAVLFTFSSQSTFAQDNYKEPKFAFKGYLKNMSSFNYIGDSLWYENLTHNRLNFAYYPTDNLSVYVEIRNRIFAGDFVKNLPGNEALGIPGYGDIINNNNDFFTLSTNIIDNGSVIFNVAVDRAFVDWVKDDWEVKVGRQRINWGVNLAWNPNDWFNAYSFFDFDYEERPGSDAIRITKYTGVASSIEVAVKAAKDTDHFVAATMWKVNKGNYDIQFLGGLAQGDVSLGTGWAGNLGGASLKGELTYFIPAIDTEVNKDYTSLFLGAISLDYSFANSLYLNGSVMYNSNGDYDANLGASIIGQNVGSFTVRDLSPYPWSAFAQSTFQFSPLLFGGMAVMVYPGTNGLFLNPYITLSVVQNLDADLVGQLFYADNASGRYDAISKAAFVRLKWSF</sequence>